<name>X8AJN3_MYCXE</name>
<evidence type="ECO:0000256" key="1">
    <source>
        <dbReference type="SAM" id="MobiDB-lite"/>
    </source>
</evidence>
<evidence type="ECO:0000313" key="2">
    <source>
        <dbReference type="EMBL" id="EUA31095.1"/>
    </source>
</evidence>
<dbReference type="GO" id="GO:0004309">
    <property type="term" value="F:exopolyphosphatase activity"/>
    <property type="evidence" value="ECO:0007669"/>
    <property type="project" value="UniProtKB-EC"/>
</dbReference>
<sequence>MDVLSDDALIAARSRLNPAAGMMLSALWAPTRPAGAGHSPPGRRRGVMADPAGGPQHRLVQHRSGQPTTLPATGRRMRGGRRC</sequence>
<comment type="caution">
    <text evidence="2">The sequence shown here is derived from an EMBL/GenBank/DDBJ whole genome shotgun (WGS) entry which is preliminary data.</text>
</comment>
<dbReference type="AlphaFoldDB" id="X8AJN3"/>
<dbReference type="EC" id="3.6.1.11" evidence="2"/>
<gene>
    <name evidence="2" type="primary">ppx11</name>
    <name evidence="2" type="ORF">I553_0903</name>
</gene>
<organism evidence="2">
    <name type="scientific">Mycobacterium xenopi 4042</name>
    <dbReference type="NCBI Taxonomy" id="1299334"/>
    <lineage>
        <taxon>Bacteria</taxon>
        <taxon>Bacillati</taxon>
        <taxon>Actinomycetota</taxon>
        <taxon>Actinomycetes</taxon>
        <taxon>Mycobacteriales</taxon>
        <taxon>Mycobacteriaceae</taxon>
        <taxon>Mycobacterium</taxon>
    </lineage>
</organism>
<dbReference type="EMBL" id="JAOB01000059">
    <property type="protein sequence ID" value="EUA31095.1"/>
    <property type="molecule type" value="Genomic_DNA"/>
</dbReference>
<proteinExistence type="predicted"/>
<protein>
    <submittedName>
        <fullName evidence="2">Exopolyphosphatase domain protein</fullName>
        <ecNumber evidence="2">3.6.1.11</ecNumber>
    </submittedName>
</protein>
<reference evidence="2" key="1">
    <citation type="submission" date="2014-01" db="EMBL/GenBank/DDBJ databases">
        <authorList>
            <person name="Brown-Elliot B."/>
            <person name="Wallace R."/>
            <person name="Lenaerts A."/>
            <person name="Ordway D."/>
            <person name="DeGroote M.A."/>
            <person name="Parker T."/>
            <person name="Sizemore C."/>
            <person name="Tallon L.J."/>
            <person name="Sadzewicz L.K."/>
            <person name="Sengamalay N."/>
            <person name="Fraser C.M."/>
            <person name="Hine E."/>
            <person name="Shefchek K.A."/>
            <person name="Das S.P."/>
            <person name="Tettelin H."/>
        </authorList>
    </citation>
    <scope>NUCLEOTIDE SEQUENCE [LARGE SCALE GENOMIC DNA]</scope>
    <source>
        <strain evidence="2">4042</strain>
    </source>
</reference>
<accession>X8AJN3</accession>
<keyword evidence="2" id="KW-0378">Hydrolase</keyword>
<feature type="region of interest" description="Disordered" evidence="1">
    <location>
        <begin position="30"/>
        <end position="83"/>
    </location>
</feature>